<evidence type="ECO:0000313" key="1">
    <source>
        <dbReference type="EMBL" id="KAG6452015.1"/>
    </source>
</evidence>
<comment type="caution">
    <text evidence="1">The sequence shown here is derived from an EMBL/GenBank/DDBJ whole genome shotgun (WGS) entry which is preliminary data.</text>
</comment>
<gene>
    <name evidence="1" type="ORF">O3G_MSEX007404</name>
</gene>
<evidence type="ECO:0000313" key="2">
    <source>
        <dbReference type="Proteomes" id="UP000791440"/>
    </source>
</evidence>
<name>A0A922CM27_MANSE</name>
<dbReference type="Proteomes" id="UP000791440">
    <property type="component" value="Unassembled WGS sequence"/>
</dbReference>
<keyword evidence="2" id="KW-1185">Reference proteome</keyword>
<dbReference type="OrthoDB" id="7469265at2759"/>
<protein>
    <submittedName>
        <fullName evidence="1">Uncharacterized protein</fullName>
    </submittedName>
</protein>
<dbReference type="AlphaFoldDB" id="A0A922CM27"/>
<accession>A0A922CM27</accession>
<reference evidence="1" key="1">
    <citation type="journal article" date="2016" name="Insect Biochem. Mol. Biol.">
        <title>Multifaceted biological insights from a draft genome sequence of the tobacco hornworm moth, Manduca sexta.</title>
        <authorList>
            <person name="Kanost M.R."/>
            <person name="Arrese E.L."/>
            <person name="Cao X."/>
            <person name="Chen Y.R."/>
            <person name="Chellapilla S."/>
            <person name="Goldsmith M.R."/>
            <person name="Grosse-Wilde E."/>
            <person name="Heckel D.G."/>
            <person name="Herndon N."/>
            <person name="Jiang H."/>
            <person name="Papanicolaou A."/>
            <person name="Qu J."/>
            <person name="Soulages J.L."/>
            <person name="Vogel H."/>
            <person name="Walters J."/>
            <person name="Waterhouse R.M."/>
            <person name="Ahn S.J."/>
            <person name="Almeida F.C."/>
            <person name="An C."/>
            <person name="Aqrawi P."/>
            <person name="Bretschneider A."/>
            <person name="Bryant W.B."/>
            <person name="Bucks S."/>
            <person name="Chao H."/>
            <person name="Chevignon G."/>
            <person name="Christen J.M."/>
            <person name="Clarke D.F."/>
            <person name="Dittmer N.T."/>
            <person name="Ferguson L.C.F."/>
            <person name="Garavelou S."/>
            <person name="Gordon K.H.J."/>
            <person name="Gunaratna R.T."/>
            <person name="Han Y."/>
            <person name="Hauser F."/>
            <person name="He Y."/>
            <person name="Heidel-Fischer H."/>
            <person name="Hirsh A."/>
            <person name="Hu Y."/>
            <person name="Jiang H."/>
            <person name="Kalra D."/>
            <person name="Klinner C."/>
            <person name="Konig C."/>
            <person name="Kovar C."/>
            <person name="Kroll A.R."/>
            <person name="Kuwar S.S."/>
            <person name="Lee S.L."/>
            <person name="Lehman R."/>
            <person name="Li K."/>
            <person name="Li Z."/>
            <person name="Liang H."/>
            <person name="Lovelace S."/>
            <person name="Lu Z."/>
            <person name="Mansfield J.H."/>
            <person name="McCulloch K.J."/>
            <person name="Mathew T."/>
            <person name="Morton B."/>
            <person name="Muzny D.M."/>
            <person name="Neunemann D."/>
            <person name="Ongeri F."/>
            <person name="Pauchet Y."/>
            <person name="Pu L.L."/>
            <person name="Pyrousis I."/>
            <person name="Rao X.J."/>
            <person name="Redding A."/>
            <person name="Roesel C."/>
            <person name="Sanchez-Gracia A."/>
            <person name="Schaack S."/>
            <person name="Shukla A."/>
            <person name="Tetreau G."/>
            <person name="Wang Y."/>
            <person name="Xiong G.H."/>
            <person name="Traut W."/>
            <person name="Walsh T.K."/>
            <person name="Worley K.C."/>
            <person name="Wu D."/>
            <person name="Wu W."/>
            <person name="Wu Y.Q."/>
            <person name="Zhang X."/>
            <person name="Zou Z."/>
            <person name="Zucker H."/>
            <person name="Briscoe A.D."/>
            <person name="Burmester T."/>
            <person name="Clem R.J."/>
            <person name="Feyereisen R."/>
            <person name="Grimmelikhuijzen C.J.P."/>
            <person name="Hamodrakas S.J."/>
            <person name="Hansson B.S."/>
            <person name="Huguet E."/>
            <person name="Jermiin L.S."/>
            <person name="Lan Q."/>
            <person name="Lehman H.K."/>
            <person name="Lorenzen M."/>
            <person name="Merzendorfer H."/>
            <person name="Michalopoulos I."/>
            <person name="Morton D.B."/>
            <person name="Muthukrishnan S."/>
            <person name="Oakeshott J.G."/>
            <person name="Palmer W."/>
            <person name="Park Y."/>
            <person name="Passarelli A.L."/>
            <person name="Rozas J."/>
            <person name="Schwartz L.M."/>
            <person name="Smith W."/>
            <person name="Southgate A."/>
            <person name="Vilcinskas A."/>
            <person name="Vogt R."/>
            <person name="Wang P."/>
            <person name="Werren J."/>
            <person name="Yu X.Q."/>
            <person name="Zhou J.J."/>
            <person name="Brown S.J."/>
            <person name="Scherer S.E."/>
            <person name="Richards S."/>
            <person name="Blissard G.W."/>
        </authorList>
    </citation>
    <scope>NUCLEOTIDE SEQUENCE</scope>
</reference>
<reference evidence="1" key="2">
    <citation type="submission" date="2020-12" db="EMBL/GenBank/DDBJ databases">
        <authorList>
            <person name="Kanost M."/>
        </authorList>
    </citation>
    <scope>NUCLEOTIDE SEQUENCE</scope>
</reference>
<proteinExistence type="predicted"/>
<sequence>MKISECHHVRIRDANNCNIDVEKFIQSIEKQYKIDFRSIPQWRESIQRLHVTTTDCKRKIQDSNRRKNLIINKICLQWSRPSPFELTDKLARTLNKWRKLPCYDRKRKISLKPEPEVIHSSSQLEEQSVEASETAHQNTEIVPSEEHIEAKLKATVDSEVKTWSSPTPTHLPTSICTNPNKLISPLNSNDSPLMKESIISTDSVLKTEMETKEWLIFKSTLGIACSPAKLTIDNKSLKRQSMKFTLTNCTTEYIHARFVCVTDESSLKLVKILPETALRLYPGIAVTFKFTFKLLQNEREFESSLYFKVGHNVLIDAPYEACHVPIFSKFKDWCHVSVSDTVSIPPVYLWHIKRGYPKGVATVCVNDSNYYHVHIYKHVMDLAKLPDNKAMSLEVVAPTSQSLIQRIEDGEIEAQSNILAITRDETIDENELITPADIVALVLDEIIELCLETFLFEHTYLYMQPQSKKSFPVYFVHPHHIGKHQFYYDVEFTDPKTENVVTKVPIKVFAEVLPHPIQIDPYILDMSSSPITHGICEGSFVIMNTHKLYPATIKIKLTTKMKKLFTVSPMETLVPTTSSVNFKVRTCSREFLSGKRREEFAIFTFKIIVNGNIAVYDNVPPIFYEIIAPCALEFKKVYNENYYKEISEKSHSEMNNDEQF</sequence>
<dbReference type="EMBL" id="JH668416">
    <property type="protein sequence ID" value="KAG6452015.1"/>
    <property type="molecule type" value="Genomic_DNA"/>
</dbReference>
<organism evidence="1 2">
    <name type="scientific">Manduca sexta</name>
    <name type="common">Tobacco hawkmoth</name>
    <name type="synonym">Tobacco hornworm</name>
    <dbReference type="NCBI Taxonomy" id="7130"/>
    <lineage>
        <taxon>Eukaryota</taxon>
        <taxon>Metazoa</taxon>
        <taxon>Ecdysozoa</taxon>
        <taxon>Arthropoda</taxon>
        <taxon>Hexapoda</taxon>
        <taxon>Insecta</taxon>
        <taxon>Pterygota</taxon>
        <taxon>Neoptera</taxon>
        <taxon>Endopterygota</taxon>
        <taxon>Lepidoptera</taxon>
        <taxon>Glossata</taxon>
        <taxon>Ditrysia</taxon>
        <taxon>Bombycoidea</taxon>
        <taxon>Sphingidae</taxon>
        <taxon>Sphinginae</taxon>
        <taxon>Sphingini</taxon>
        <taxon>Manduca</taxon>
    </lineage>
</organism>